<dbReference type="Ensembl" id="ENSTNIT00000002172.1">
    <property type="protein sequence ID" value="ENSTNIP00000001786.1"/>
    <property type="gene ID" value="ENSTNIG00000000844.1"/>
</dbReference>
<dbReference type="PRINTS" id="PR00500">
    <property type="entry name" value="POLYCYSTIN1"/>
</dbReference>
<keyword evidence="8" id="KW-0969">Cilium</keyword>
<sequence>LHSVKIHTEKRAYPTNAEVTFLAVSKDQLHPLDFLWDFGDSSSTRTTSGRITKKYTKPGRYDVVLVASRGGSRVAADVLSLVVQSAVRLNRLQHQASVLLNHTVTVNCRVSAGTEVSFLWDFGDGSSRPGQSTEQHVFQMTGEFRVTVTVFNLVSSASLSSHIFVVTRPCRPPAVKNMGPSNIQVRRHEVVRVGVTYEQEVDCGSGGLGYSWTLWDSAGGVFPLPGIHTHRQTLTLPSFLLDYDTYTAVARVQVADSVVYSNYSVRVQVIPSPPVASVQGGTNIFMSRNAVASLDGRESYDPDFPTNPLRFRWTCEPVSSLSSSCFRTDVPMSSPVLVIPAGGLKPNFDQFRFVLTVHSSNRSASSEVFITLTSNVIGKASVLCSQCRGDRINWDQPFTVSASCEGCDLGPGHVEYSWSLYLVDASSKPAPEGPLCQTADLRSPSAVVQAPVTSTFHPPSQSAAARSGVSGLDNDLKTTGGRVWSKKDRKKSSVSPGSGTGTHRPLQAVIVQPGPGEQAFLGEFDPRARPFTAPGHDQSGILDPAQLDPSDDTSGFPLDPESSADWEFSFPASESDGLDGGPGEDQEPLGPGEESQPDLEEPVDEGSNLVDSRPAVLIREPLLLDLPRELVEARLFDSYTYTGLSSPQLSFRAFSLEQGSRYMLEVIARSAGVLGRTQLFLKTNPAPTGVTCQVRPAQGFELVTHFSIFCTSGKKDLTYKYSLRVGDGPPRTLYRGTDYQYYFSLPSGDPSDDYRVTVSTEVRSSLDRTVSKACSSSVRVLPSFSSLESGLRNLSALLRLGNGAEVRNSISLLGGALNRLSWDDGGSTRAQRRARNALICTVCQLESGDQESAEDSVGILGNLLRVTNQVTLMSVRRVSTHVQTMSQWFRESASSGRFGLDPKTLEALVALLSRSLQASLTGRHFEQRTSSGADADGEEGADSGGSIGNGSFPVTSCEDETYMLFHGVREHRVHSDLMVVHAMRRNHTPAVVGGDSAAFYLPDSLFSLLPVQAQSGPGERTQLDGPVVDLDLYQCGMRRKIPSRSLVVPVTVQLRPPPQPTHVGNSFLFSNLQRQVGYHGFNVTQQHLRRAIQVTVHFRRPPNKAFPITLLFRMFERPTPSMHHLSRTHRWEGDAVVLTLPPSFLSTAGVAYVALLDAEFAKASGRRHVSAHVSYSLRVDSRACLSWDAQRASWTPSGCRTLQTDATAAVNCSCDRLRPTTVAQQQMGCSYDSADLDLFLSVPSNPTVLCVLLLCVCLYIPAWVACRRADAIAKENRKIHHLSDNSPHDRHLYAVSVRTGPRSALRMSAKVYIVLYGEDGVSQTKELQVPGCTLFRRNSQDTFILSSAERLGPVWGVRVWHDNSGSSPSWYLNQVEVCEVGPGPVQERSWLFVAQRWLAVDKDDGRVERTLRARTPGRSFSEMLRLKLSDYLADYHIWMSLLSCPHPNPFTHTQRVCVSLLLLLTHAAVNAAIVSQTDDPALFRAGVMDGSALSVKIGAVGALLALPAAAAVSFVFRGRQIELTGSDARRRRGSSGGVVSAVDGPPHHHHSWIQLWPHESREKKHPLTPVLERSRGGEEGNDSGAQRAPGSALKAEEDEEKEPGVKQMRRIQGRRGLLPPSLWRGYLAWTLCVSLSSCCLVYSAALGNKCLCWRMSSGQVLLWIHSLFFSLTSCFFLLQPALITAAAVAVSLFGKGNYQESSGLRRSSTKDQLDLSDSSRPEAWSCFPTDGSSYLDKLLRARQRLRYLRLLRPPTPAQLRKSREERRRDALLLKTIKDLFFCGSTLFLMVCINLNGSFTDQHRLRNAITKQFIGRGRDDTFLSVQTHEDWWTWVQSSLHLLYKNASVPPEVGCRNGGVQLLQSVIVLQLVCVILVDFQAPGVTAVLERIHSSLSGSRTWAVPGSTKSSAETCAGPDCDVGPNATVSLGCTKSDALSRLKSLRSGGWLDRRLSAVKLQFTLFSPAPNLFTSVTLLAVQRPTGVLQPSAKVHTVRVYRTPALWDYVAMVLQLLNIVCSLLQLRDQVHALGQQGIMGYWRAPRNWMDVALLTATLVYHLYYLYRSVLILEVVELLQERRGHVDVSLLATCEQHVRSLCGVTLFLLLLKSAAALRVFRPTLTPAALLTRSLPQLLWPTISGVILMVALSSMGNLLFS</sequence>
<dbReference type="Proteomes" id="UP000007303">
    <property type="component" value="Unassembled WGS sequence"/>
</dbReference>
<evidence type="ECO:0000313" key="20">
    <source>
        <dbReference type="Proteomes" id="UP000007303"/>
    </source>
</evidence>
<dbReference type="SMART" id="SM00089">
    <property type="entry name" value="PKD"/>
    <property type="match status" value="2"/>
</dbReference>
<feature type="region of interest" description="Disordered" evidence="13">
    <location>
        <begin position="452"/>
        <end position="611"/>
    </location>
</feature>
<evidence type="ECO:0000256" key="8">
    <source>
        <dbReference type="ARBA" id="ARBA00023069"/>
    </source>
</evidence>
<keyword evidence="10" id="KW-1015">Disulfide bond</keyword>
<dbReference type="PANTHER" id="PTHR46730">
    <property type="entry name" value="POLYCYSTIN-1"/>
    <property type="match status" value="1"/>
</dbReference>
<feature type="transmembrane region" description="Helical" evidence="14">
    <location>
        <begin position="1667"/>
        <end position="1693"/>
    </location>
</feature>
<feature type="compositionally biased region" description="Basic and acidic residues" evidence="13">
    <location>
        <begin position="1708"/>
        <end position="1720"/>
    </location>
</feature>
<feature type="domain" description="PKD" evidence="15">
    <location>
        <begin position="111"/>
        <end position="165"/>
    </location>
</feature>
<dbReference type="InterPro" id="IPR013783">
    <property type="entry name" value="Ig-like_fold"/>
</dbReference>
<dbReference type="InterPro" id="IPR000434">
    <property type="entry name" value="PC1"/>
</dbReference>
<dbReference type="InterPro" id="IPR002859">
    <property type="entry name" value="PKD/REJ-like"/>
</dbReference>
<feature type="region of interest" description="Disordered" evidence="13">
    <location>
        <begin position="1527"/>
        <end position="1558"/>
    </location>
</feature>
<keyword evidence="7 14" id="KW-1133">Transmembrane helix</keyword>
<dbReference type="Pfam" id="PF01825">
    <property type="entry name" value="GPS"/>
    <property type="match status" value="1"/>
</dbReference>
<reference evidence="19" key="3">
    <citation type="submission" date="2025-09" db="UniProtKB">
        <authorList>
            <consortium name="Ensembl"/>
        </authorList>
    </citation>
    <scope>IDENTIFICATION</scope>
</reference>
<keyword evidence="20" id="KW-1185">Reference proteome</keyword>
<feature type="domain" description="PLAT" evidence="16">
    <location>
        <begin position="1291"/>
        <end position="1412"/>
    </location>
</feature>
<dbReference type="Pfam" id="PF02010">
    <property type="entry name" value="REJ"/>
    <property type="match status" value="2"/>
</dbReference>
<feature type="domain" description="REJ" evidence="18">
    <location>
        <begin position="170"/>
        <end position="766"/>
    </location>
</feature>
<dbReference type="GO" id="GO:0006816">
    <property type="term" value="P:calcium ion transport"/>
    <property type="evidence" value="ECO:0007669"/>
    <property type="project" value="TreeGrafter"/>
</dbReference>
<evidence type="ECO:0000256" key="3">
    <source>
        <dbReference type="ARBA" id="ARBA00007200"/>
    </source>
</evidence>
<evidence type="ECO:0000256" key="5">
    <source>
        <dbReference type="ARBA" id="ARBA00022692"/>
    </source>
</evidence>
<keyword evidence="5 14" id="KW-0812">Transmembrane</keyword>
<dbReference type="Pfam" id="PF20519">
    <property type="entry name" value="Polycystin_dom"/>
    <property type="match status" value="1"/>
</dbReference>
<dbReference type="InterPro" id="IPR014010">
    <property type="entry name" value="REJ_dom"/>
</dbReference>
<feature type="domain" description="GAIN-B" evidence="17">
    <location>
        <begin position="1079"/>
        <end position="1230"/>
    </location>
</feature>
<evidence type="ECO:0000256" key="14">
    <source>
        <dbReference type="SAM" id="Phobius"/>
    </source>
</evidence>
<feature type="compositionally biased region" description="Polar residues" evidence="13">
    <location>
        <begin position="452"/>
        <end position="464"/>
    </location>
</feature>
<dbReference type="PROSITE" id="PS50221">
    <property type="entry name" value="GAIN_B"/>
    <property type="match status" value="1"/>
</dbReference>
<evidence type="ECO:0000256" key="6">
    <source>
        <dbReference type="ARBA" id="ARBA00022737"/>
    </source>
</evidence>
<evidence type="ECO:0000256" key="7">
    <source>
        <dbReference type="ARBA" id="ARBA00022989"/>
    </source>
</evidence>
<dbReference type="STRING" id="99883.ENSTNIP00000001786"/>
<keyword evidence="4" id="KW-1003">Cell membrane</keyword>
<feature type="transmembrane region" description="Helical" evidence="14">
    <location>
        <begin position="1626"/>
        <end position="1647"/>
    </location>
</feature>
<dbReference type="PANTHER" id="PTHR46730:SF4">
    <property type="entry name" value="POLYCYSTIC KIDNEY DISEASE PROTEIN 1-LIKE 1"/>
    <property type="match status" value="1"/>
</dbReference>
<dbReference type="InterPro" id="IPR013122">
    <property type="entry name" value="PKD1_2_channel"/>
</dbReference>
<evidence type="ECO:0000256" key="13">
    <source>
        <dbReference type="SAM" id="MobiDB-lite"/>
    </source>
</evidence>
<dbReference type="PROSITE" id="PS51111">
    <property type="entry name" value="REJ"/>
    <property type="match status" value="1"/>
</dbReference>
<name>H3C0M0_TETNG</name>
<feature type="region of interest" description="Disordered" evidence="13">
    <location>
        <begin position="1571"/>
        <end position="1608"/>
    </location>
</feature>
<evidence type="ECO:0000256" key="12">
    <source>
        <dbReference type="PROSITE-ProRule" id="PRU00152"/>
    </source>
</evidence>
<evidence type="ECO:0000313" key="19">
    <source>
        <dbReference type="Ensembl" id="ENSTNIP00000001786.1"/>
    </source>
</evidence>
<keyword evidence="9 14" id="KW-0472">Membrane</keyword>
<feature type="region of interest" description="Disordered" evidence="13">
    <location>
        <begin position="923"/>
        <end position="950"/>
    </location>
</feature>
<dbReference type="InterPro" id="IPR000601">
    <property type="entry name" value="PKD_dom"/>
</dbReference>
<evidence type="ECO:0008006" key="21">
    <source>
        <dbReference type="Google" id="ProtNLM"/>
    </source>
</evidence>
<evidence type="ECO:0000256" key="9">
    <source>
        <dbReference type="ARBA" id="ARBA00023136"/>
    </source>
</evidence>
<dbReference type="InterPro" id="IPR035986">
    <property type="entry name" value="PKD_dom_sf"/>
</dbReference>
<evidence type="ECO:0000259" key="17">
    <source>
        <dbReference type="PROSITE" id="PS50221"/>
    </source>
</evidence>
<comment type="similarity">
    <text evidence="3">Belongs to the polycystin family.</text>
</comment>
<feature type="transmembrane region" description="Helical" evidence="14">
    <location>
        <begin position="2130"/>
        <end position="2152"/>
    </location>
</feature>
<dbReference type="InterPro" id="IPR036392">
    <property type="entry name" value="PLAT/LH2_dom_sf"/>
</dbReference>
<reference evidence="19" key="2">
    <citation type="submission" date="2025-08" db="UniProtKB">
        <authorList>
            <consortium name="Ensembl"/>
        </authorList>
    </citation>
    <scope>IDENTIFICATION</scope>
</reference>
<evidence type="ECO:0000256" key="4">
    <source>
        <dbReference type="ARBA" id="ARBA00022475"/>
    </source>
</evidence>
<evidence type="ECO:0000259" key="18">
    <source>
        <dbReference type="PROSITE" id="PS51111"/>
    </source>
</evidence>
<dbReference type="Pfam" id="PF00801">
    <property type="entry name" value="PKD"/>
    <property type="match status" value="2"/>
</dbReference>
<dbReference type="SUPFAM" id="SSF49299">
    <property type="entry name" value="PKD domain"/>
    <property type="match status" value="2"/>
</dbReference>
<dbReference type="PROSITE" id="PS50095">
    <property type="entry name" value="PLAT"/>
    <property type="match status" value="1"/>
</dbReference>
<dbReference type="InParanoid" id="H3C0M0"/>
<dbReference type="InterPro" id="IPR022409">
    <property type="entry name" value="PKD/Chitinase_dom"/>
</dbReference>
<dbReference type="SMART" id="SM00308">
    <property type="entry name" value="LH2"/>
    <property type="match status" value="1"/>
</dbReference>
<dbReference type="InterPro" id="IPR046791">
    <property type="entry name" value="Polycystin_dom"/>
</dbReference>
<dbReference type="Gene3D" id="2.60.40.10">
    <property type="entry name" value="Immunoglobulins"/>
    <property type="match status" value="2"/>
</dbReference>
<accession>H3C0M0</accession>
<protein>
    <recommendedName>
        <fullName evidence="21">Polycystic kidney disease 1a</fullName>
    </recommendedName>
</protein>
<dbReference type="InterPro" id="IPR000203">
    <property type="entry name" value="GPS"/>
</dbReference>
<dbReference type="GO" id="GO:0005929">
    <property type="term" value="C:cilium"/>
    <property type="evidence" value="ECO:0007669"/>
    <property type="project" value="UniProtKB-SubCell"/>
</dbReference>
<dbReference type="SUPFAM" id="SSF49723">
    <property type="entry name" value="Lipase/lipooxygenase domain (PLAT/LH2 domain)"/>
    <property type="match status" value="1"/>
</dbReference>
<feature type="domain" description="PKD" evidence="15">
    <location>
        <begin position="31"/>
        <end position="90"/>
    </location>
</feature>
<dbReference type="InterPro" id="IPR057244">
    <property type="entry name" value="GAIN_B"/>
</dbReference>
<dbReference type="Gene3D" id="2.60.60.20">
    <property type="entry name" value="PLAT/LH2 domain"/>
    <property type="match status" value="1"/>
</dbReference>
<evidence type="ECO:0000259" key="15">
    <source>
        <dbReference type="PROSITE" id="PS50093"/>
    </source>
</evidence>
<evidence type="ECO:0000259" key="16">
    <source>
        <dbReference type="PROSITE" id="PS50095"/>
    </source>
</evidence>
<dbReference type="GeneTree" id="ENSGT00940000164905"/>
<evidence type="ECO:0000256" key="1">
    <source>
        <dbReference type="ARBA" id="ARBA00004138"/>
    </source>
</evidence>
<comment type="caution">
    <text evidence="12">Lacks conserved residue(s) required for the propagation of feature annotation.</text>
</comment>
<feature type="region of interest" description="Disordered" evidence="13">
    <location>
        <begin position="1700"/>
        <end position="1721"/>
    </location>
</feature>
<reference evidence="20" key="1">
    <citation type="journal article" date="2004" name="Nature">
        <title>Genome duplication in the teleost fish Tetraodon nigroviridis reveals the early vertebrate proto-karyotype.</title>
        <authorList>
            <person name="Jaillon O."/>
            <person name="Aury J.-M."/>
            <person name="Brunet F."/>
            <person name="Petit J.-L."/>
            <person name="Stange-Thomann N."/>
            <person name="Mauceli E."/>
            <person name="Bouneau L."/>
            <person name="Fischer C."/>
            <person name="Ozouf-Costaz C."/>
            <person name="Bernot A."/>
            <person name="Nicaud S."/>
            <person name="Jaffe D."/>
            <person name="Fisher S."/>
            <person name="Lutfalla G."/>
            <person name="Dossat C."/>
            <person name="Segurens B."/>
            <person name="Dasilva C."/>
            <person name="Salanoubat M."/>
            <person name="Levy M."/>
            <person name="Boudet N."/>
            <person name="Castellano S."/>
            <person name="Anthouard V."/>
            <person name="Jubin C."/>
            <person name="Castelli V."/>
            <person name="Katinka M."/>
            <person name="Vacherie B."/>
            <person name="Biemont C."/>
            <person name="Skalli Z."/>
            <person name="Cattolico L."/>
            <person name="Poulain J."/>
            <person name="De Berardinis V."/>
            <person name="Cruaud C."/>
            <person name="Duprat S."/>
            <person name="Brottier P."/>
            <person name="Coutanceau J.-P."/>
            <person name="Gouzy J."/>
            <person name="Parra G."/>
            <person name="Lardier G."/>
            <person name="Chapple C."/>
            <person name="McKernan K.J."/>
            <person name="McEwan P."/>
            <person name="Bosak S."/>
            <person name="Kellis M."/>
            <person name="Volff J.-N."/>
            <person name="Guigo R."/>
            <person name="Zody M.C."/>
            <person name="Mesirov J."/>
            <person name="Lindblad-Toh K."/>
            <person name="Birren B."/>
            <person name="Nusbaum C."/>
            <person name="Kahn D."/>
            <person name="Robinson-Rechavi M."/>
            <person name="Laudet V."/>
            <person name="Schachter V."/>
            <person name="Quetier F."/>
            <person name="Saurin W."/>
            <person name="Scarpelli C."/>
            <person name="Wincker P."/>
            <person name="Lander E.S."/>
            <person name="Weissenbach J."/>
            <person name="Roest Crollius H."/>
        </authorList>
    </citation>
    <scope>NUCLEOTIDE SEQUENCE [LARGE SCALE GENOMIC DNA]</scope>
</reference>
<dbReference type="InterPro" id="IPR001024">
    <property type="entry name" value="PLAT/LH2_dom"/>
</dbReference>
<dbReference type="OMA" id="QQGAWTH"/>
<proteinExistence type="inferred from homology"/>
<feature type="compositionally biased region" description="Acidic residues" evidence="13">
    <location>
        <begin position="595"/>
        <end position="604"/>
    </location>
</feature>
<evidence type="ECO:0000256" key="2">
    <source>
        <dbReference type="ARBA" id="ARBA00004651"/>
    </source>
</evidence>
<evidence type="ECO:0000256" key="11">
    <source>
        <dbReference type="ARBA" id="ARBA00023273"/>
    </source>
</evidence>
<comment type="subcellular location">
    <subcellularLocation>
        <location evidence="2">Cell membrane</location>
        <topology evidence="2">Multi-pass membrane protein</topology>
    </subcellularLocation>
    <subcellularLocation>
        <location evidence="1">Cell projection</location>
        <location evidence="1">Cilium</location>
    </subcellularLocation>
</comment>
<keyword evidence="11" id="KW-0966">Cell projection</keyword>
<organism evidence="19 20">
    <name type="scientific">Tetraodon nigroviridis</name>
    <name type="common">Spotted green pufferfish</name>
    <name type="synonym">Chelonodon nigroviridis</name>
    <dbReference type="NCBI Taxonomy" id="99883"/>
    <lineage>
        <taxon>Eukaryota</taxon>
        <taxon>Metazoa</taxon>
        <taxon>Chordata</taxon>
        <taxon>Craniata</taxon>
        <taxon>Vertebrata</taxon>
        <taxon>Euteleostomi</taxon>
        <taxon>Actinopterygii</taxon>
        <taxon>Neopterygii</taxon>
        <taxon>Teleostei</taxon>
        <taxon>Neoteleostei</taxon>
        <taxon>Acanthomorphata</taxon>
        <taxon>Eupercaria</taxon>
        <taxon>Tetraodontiformes</taxon>
        <taxon>Tetradontoidea</taxon>
        <taxon>Tetraodontidae</taxon>
        <taxon>Tetraodon</taxon>
    </lineage>
</organism>
<dbReference type="GO" id="GO:0005261">
    <property type="term" value="F:monoatomic cation channel activity"/>
    <property type="evidence" value="ECO:0007669"/>
    <property type="project" value="TreeGrafter"/>
</dbReference>
<keyword evidence="6" id="KW-0677">Repeat</keyword>
<evidence type="ECO:0000256" key="10">
    <source>
        <dbReference type="ARBA" id="ARBA00023157"/>
    </source>
</evidence>
<dbReference type="GO" id="GO:0005886">
    <property type="term" value="C:plasma membrane"/>
    <property type="evidence" value="ECO:0007669"/>
    <property type="project" value="UniProtKB-SubCell"/>
</dbReference>
<dbReference type="Pfam" id="PF01477">
    <property type="entry name" value="PLAT"/>
    <property type="match status" value="1"/>
</dbReference>
<dbReference type="CDD" id="cd00146">
    <property type="entry name" value="PKD"/>
    <property type="match status" value="2"/>
</dbReference>
<dbReference type="PROSITE" id="PS50093">
    <property type="entry name" value="PKD"/>
    <property type="match status" value="2"/>
</dbReference>
<dbReference type="Pfam" id="PF08016">
    <property type="entry name" value="PKD_channel"/>
    <property type="match status" value="1"/>
</dbReference>